<evidence type="ECO:0000256" key="3">
    <source>
        <dbReference type="ARBA" id="ARBA00022692"/>
    </source>
</evidence>
<dbReference type="Pfam" id="PF02687">
    <property type="entry name" value="FtsX"/>
    <property type="match status" value="1"/>
</dbReference>
<keyword evidence="4 6" id="KW-1133">Transmembrane helix</keyword>
<comment type="subcellular location">
    <subcellularLocation>
        <location evidence="1 6">Cell membrane</location>
        <topology evidence="1 6">Multi-pass membrane protein</topology>
    </subcellularLocation>
</comment>
<organism evidence="8 9">
    <name type="scientific">Carnobacterium maltaromaticum</name>
    <name type="common">Carnobacterium piscicola</name>
    <dbReference type="NCBI Taxonomy" id="2751"/>
    <lineage>
        <taxon>Bacteria</taxon>
        <taxon>Bacillati</taxon>
        <taxon>Bacillota</taxon>
        <taxon>Bacilli</taxon>
        <taxon>Lactobacillales</taxon>
        <taxon>Carnobacteriaceae</taxon>
        <taxon>Carnobacterium</taxon>
    </lineage>
</organism>
<dbReference type="GO" id="GO:0055085">
    <property type="term" value="P:transmembrane transport"/>
    <property type="evidence" value="ECO:0007669"/>
    <property type="project" value="UniProtKB-UniRule"/>
</dbReference>
<sequence>MSFFGLALNNVRKNLKDYLLFILSQIVTTVIVYTFISLILNRNVQDAIENGLIFYVSLSIAGIILILFVVIFNGYMSALMNKKRKKEIGIYTLIGIKKFQMGNLLALETIILGAISLISGLLISAFFSKFIIDLFLKITQINLENSFSISWTGMILTSLLFLIVMVFNVISNYKIVYRHSLIALIKEEKKIQHLGKESGILGIVGLVLIVITYIQLLLPNSKINLFNYLGIKASTPLGSVLIATLLVLGTYLVIKMFLPFIIRKLSENKEIYYNNNNMIALSNLRFNLKSQINLMSLVSLLITGTLLAVAFSSTLYLSINKNSVNLIPASYQLTNSTQELDTKIIEAIPKGNLYFSKTVRTFWQDDSEYLSIGEYEQLLEKEGQPSSDIKLGEGETYAIISNEQTSKKELTQDFEQSSSRKQLGLNQIKEFSTLKPFNPKKNLFIVRDDVVKKLTNFNVNKYTMIDLKANTDSVSLAKQLISLANEDKNGSLVSIHLTSSTLVRYEAATSGGLFLFVSFFVSFVFVFATGSILYFKQSNEAYSQINQFNLMNKLGMDEAKIKIIISKQLRIIFFIPLFIGILHCVLMILANYLSSGTNIRHYWPLIIVILAYILIFYFYFVVTVNRYKKIAIIKPLER</sequence>
<dbReference type="PANTHER" id="PTHR46795">
    <property type="entry name" value="ABC TRANSPORTER PERMEASE-RELATED-RELATED"/>
    <property type="match status" value="1"/>
</dbReference>
<evidence type="ECO:0000256" key="6">
    <source>
        <dbReference type="PIRNR" id="PIRNR018968"/>
    </source>
</evidence>
<accession>A0AAW9K5S4</accession>
<feature type="transmembrane region" description="Helical" evidence="6">
    <location>
        <begin position="238"/>
        <end position="262"/>
    </location>
</feature>
<gene>
    <name evidence="8" type="ORF">RAK27_10120</name>
</gene>
<proteinExistence type="inferred from homology"/>
<feature type="transmembrane region" description="Helical" evidence="6">
    <location>
        <begin position="104"/>
        <end position="127"/>
    </location>
</feature>
<protein>
    <submittedName>
        <fullName evidence="8">ABC transporter permease</fullName>
    </submittedName>
</protein>
<feature type="transmembrane region" description="Helical" evidence="6">
    <location>
        <begin position="52"/>
        <end position="76"/>
    </location>
</feature>
<keyword evidence="6" id="KW-0813">Transport</keyword>
<dbReference type="InterPro" id="IPR027022">
    <property type="entry name" value="ABC_permease_BceB-typ"/>
</dbReference>
<evidence type="ECO:0000256" key="1">
    <source>
        <dbReference type="ARBA" id="ARBA00004651"/>
    </source>
</evidence>
<name>A0AAW9K5S4_CARML</name>
<feature type="domain" description="ABC3 transporter permease C-terminal" evidence="7">
    <location>
        <begin position="60"/>
        <end position="178"/>
    </location>
</feature>
<keyword evidence="5 6" id="KW-0472">Membrane</keyword>
<evidence type="ECO:0000259" key="7">
    <source>
        <dbReference type="Pfam" id="PF02687"/>
    </source>
</evidence>
<evidence type="ECO:0000256" key="2">
    <source>
        <dbReference type="ARBA" id="ARBA00022475"/>
    </source>
</evidence>
<dbReference type="GO" id="GO:0005886">
    <property type="term" value="C:plasma membrane"/>
    <property type="evidence" value="ECO:0007669"/>
    <property type="project" value="UniProtKB-SubCell"/>
</dbReference>
<feature type="transmembrane region" description="Helical" evidence="6">
    <location>
        <begin position="571"/>
        <end position="590"/>
    </location>
</feature>
<comment type="similarity">
    <text evidence="6">Belongs to the ABC-4 integral membrane protein family.</text>
</comment>
<dbReference type="EMBL" id="JAVBVO010000003">
    <property type="protein sequence ID" value="MDZ5759012.1"/>
    <property type="molecule type" value="Genomic_DNA"/>
</dbReference>
<dbReference type="RefSeq" id="WP_322809006.1">
    <property type="nucleotide sequence ID" value="NZ_JAVBVO010000003.1"/>
</dbReference>
<feature type="transmembrane region" description="Helical" evidence="6">
    <location>
        <begin position="18"/>
        <end position="40"/>
    </location>
</feature>
<keyword evidence="3 6" id="KW-0812">Transmembrane</keyword>
<feature type="transmembrane region" description="Helical" evidence="6">
    <location>
        <begin position="602"/>
        <end position="622"/>
    </location>
</feature>
<evidence type="ECO:0000256" key="5">
    <source>
        <dbReference type="ARBA" id="ARBA00023136"/>
    </source>
</evidence>
<dbReference type="InterPro" id="IPR003838">
    <property type="entry name" value="ABC3_permease_C"/>
</dbReference>
<dbReference type="PIRSF" id="PIRSF018968">
    <property type="entry name" value="ABC_permease_BceB"/>
    <property type="match status" value="1"/>
</dbReference>
<feature type="transmembrane region" description="Helical" evidence="6">
    <location>
        <begin position="294"/>
        <end position="317"/>
    </location>
</feature>
<dbReference type="InterPro" id="IPR052536">
    <property type="entry name" value="ABC-4_Integral_Memb_Prot"/>
</dbReference>
<keyword evidence="2 6" id="KW-1003">Cell membrane</keyword>
<feature type="transmembrane region" description="Helical" evidence="6">
    <location>
        <begin position="199"/>
        <end position="218"/>
    </location>
</feature>
<evidence type="ECO:0000313" key="9">
    <source>
        <dbReference type="Proteomes" id="UP001290462"/>
    </source>
</evidence>
<evidence type="ECO:0000313" key="8">
    <source>
        <dbReference type="EMBL" id="MDZ5759012.1"/>
    </source>
</evidence>
<dbReference type="PANTHER" id="PTHR46795:SF3">
    <property type="entry name" value="ABC TRANSPORTER PERMEASE"/>
    <property type="match status" value="1"/>
</dbReference>
<feature type="transmembrane region" description="Helical" evidence="6">
    <location>
        <begin position="147"/>
        <end position="170"/>
    </location>
</feature>
<dbReference type="Proteomes" id="UP001290462">
    <property type="component" value="Unassembled WGS sequence"/>
</dbReference>
<reference evidence="8" key="1">
    <citation type="submission" date="2023-08" db="EMBL/GenBank/DDBJ databases">
        <title>Genomic characterization of piscicolin 126 produced by Carnobacterium maltaromaticum CM22 strain isolated from salmon (Salmo salar).</title>
        <authorList>
            <person name="Gonzalez-Gragera E."/>
            <person name="Garcia-Lopez J.D."/>
            <person name="Teso-Perez C."/>
            <person name="Gimenez-Hernandez I."/>
            <person name="Peralta-Sanchez J.M."/>
            <person name="Valdivia E."/>
            <person name="Montalban-Lopez M."/>
            <person name="Martin-Platero A.M."/>
            <person name="Banos A."/>
            <person name="Martinez-Bueno M."/>
        </authorList>
    </citation>
    <scope>NUCLEOTIDE SEQUENCE</scope>
    <source>
        <strain evidence="8">CM22</strain>
    </source>
</reference>
<feature type="transmembrane region" description="Helical" evidence="6">
    <location>
        <begin position="513"/>
        <end position="535"/>
    </location>
</feature>
<comment type="caution">
    <text evidence="8">The sequence shown here is derived from an EMBL/GenBank/DDBJ whole genome shotgun (WGS) entry which is preliminary data.</text>
</comment>
<evidence type="ECO:0000256" key="4">
    <source>
        <dbReference type="ARBA" id="ARBA00022989"/>
    </source>
</evidence>
<dbReference type="AlphaFoldDB" id="A0AAW9K5S4"/>